<reference evidence="3" key="2">
    <citation type="journal article" date="2018" name="Syst. Appl. Microbiol.">
        <title>A new symbiotic nanoarchaeote (Candidatus Nanoclepta minutus) and its host (Zestosphaera tikiterensis gen. nov., sp. nov.) from a New Zealand hot spring.</title>
        <authorList>
            <person name="St John E."/>
            <person name="Liu Y."/>
            <person name="Podar M."/>
            <person name="Stott M.B."/>
            <person name="Meneghin J."/>
            <person name="Chen Z."/>
            <person name="Lagutin K."/>
            <person name="Mitchell K."/>
            <person name="Reysenbach A.L."/>
        </authorList>
    </citation>
    <scope>NUCLEOTIDE SEQUENCE [LARGE SCALE GENOMIC DNA]</scope>
    <source>
        <strain evidence="3">NZ3</strain>
    </source>
</reference>
<comment type="similarity">
    <text evidence="1 2">Belongs to the UPF0179 family.</text>
</comment>
<dbReference type="EMBL" id="NBVN01000002">
    <property type="protein sequence ID" value="PUA33465.1"/>
    <property type="molecule type" value="Genomic_DNA"/>
</dbReference>
<evidence type="ECO:0000256" key="2">
    <source>
        <dbReference type="HAMAP-Rule" id="MF_00498"/>
    </source>
</evidence>
<dbReference type="HAMAP" id="MF_00498">
    <property type="entry name" value="UPF0179"/>
    <property type="match status" value="1"/>
</dbReference>
<proteinExistence type="inferred from homology"/>
<dbReference type="Pfam" id="PF03684">
    <property type="entry name" value="UPF0179"/>
    <property type="match status" value="1"/>
</dbReference>
<name>A0A2R7Y7F2_9CREN</name>
<evidence type="ECO:0000313" key="4">
    <source>
        <dbReference type="Proteomes" id="UP000244093"/>
    </source>
</evidence>
<sequence>MTFREGSELGVITLVSYVAAKEGYTFVASRPGEECVNCRFKSVCVDKLKPNHVYRVVKVMNIKNPCKINEYVVTVEVEEIPVEVVIPKKYAVEGLKFKYRKVFCDSKCRLKSLCDTQLITDGAIVKVVEVGERVDCPSFKEAMVKAKVMLAD</sequence>
<dbReference type="AlphaFoldDB" id="A0A2R7Y7F2"/>
<gene>
    <name evidence="3" type="ORF">B7O98_03350</name>
</gene>
<dbReference type="PANTHER" id="PTHR40699:SF1">
    <property type="entry name" value="UPF0179 PROTEIN MJ1627"/>
    <property type="match status" value="1"/>
</dbReference>
<evidence type="ECO:0000313" key="3">
    <source>
        <dbReference type="EMBL" id="PUA33465.1"/>
    </source>
</evidence>
<accession>A0A2R7Y7F2</accession>
<protein>
    <recommendedName>
        <fullName evidence="2">UPF0179 protein B7O98_03350</fullName>
    </recommendedName>
</protein>
<comment type="caution">
    <text evidence="3">The sequence shown here is derived from an EMBL/GenBank/DDBJ whole genome shotgun (WGS) entry which is preliminary data.</text>
</comment>
<organism evidence="3 4">
    <name type="scientific">Zestosphaera tikiterensis</name>
    <dbReference type="NCBI Taxonomy" id="1973259"/>
    <lineage>
        <taxon>Archaea</taxon>
        <taxon>Thermoproteota</taxon>
        <taxon>Thermoprotei</taxon>
        <taxon>Desulfurococcales</taxon>
        <taxon>Desulfurococcaceae</taxon>
        <taxon>Zestosphaera</taxon>
    </lineage>
</organism>
<reference evidence="3" key="1">
    <citation type="submission" date="2017-04" db="EMBL/GenBank/DDBJ databases">
        <authorList>
            <person name="Afonso C.L."/>
            <person name="Miller P.J."/>
            <person name="Scott M.A."/>
            <person name="Spackman E."/>
            <person name="Goraichik I."/>
            <person name="Dimitrov K.M."/>
            <person name="Suarez D.L."/>
            <person name="Swayne D.E."/>
        </authorList>
    </citation>
    <scope>NUCLEOTIDE SEQUENCE</scope>
    <source>
        <strain evidence="3">NZ3</strain>
    </source>
</reference>
<dbReference type="PANTHER" id="PTHR40699">
    <property type="entry name" value="UPF0179 PROTEIN MJ1627"/>
    <property type="match status" value="1"/>
</dbReference>
<dbReference type="Proteomes" id="UP000244093">
    <property type="component" value="Unassembled WGS sequence"/>
</dbReference>
<evidence type="ECO:0000256" key="1">
    <source>
        <dbReference type="ARBA" id="ARBA00010824"/>
    </source>
</evidence>
<dbReference type="InterPro" id="IPR005369">
    <property type="entry name" value="UPF0179"/>
</dbReference>